<dbReference type="EMBL" id="JANPWB010000015">
    <property type="protein sequence ID" value="KAJ1094704.1"/>
    <property type="molecule type" value="Genomic_DNA"/>
</dbReference>
<gene>
    <name evidence="2" type="ORF">NDU88_007755</name>
</gene>
<evidence type="ECO:0000256" key="1">
    <source>
        <dbReference type="SAM" id="MobiDB-lite"/>
    </source>
</evidence>
<reference evidence="2" key="1">
    <citation type="journal article" date="2022" name="bioRxiv">
        <title>Sequencing and chromosome-scale assembly of the giantPleurodeles waltlgenome.</title>
        <authorList>
            <person name="Brown T."/>
            <person name="Elewa A."/>
            <person name="Iarovenko S."/>
            <person name="Subramanian E."/>
            <person name="Araus A.J."/>
            <person name="Petzold A."/>
            <person name="Susuki M."/>
            <person name="Suzuki K.-i.T."/>
            <person name="Hayashi T."/>
            <person name="Toyoda A."/>
            <person name="Oliveira C."/>
            <person name="Osipova E."/>
            <person name="Leigh N.D."/>
            <person name="Simon A."/>
            <person name="Yun M.H."/>
        </authorList>
    </citation>
    <scope>NUCLEOTIDE SEQUENCE</scope>
    <source>
        <strain evidence="2">20211129_DDA</strain>
        <tissue evidence="2">Liver</tissue>
    </source>
</reference>
<evidence type="ECO:0000313" key="2">
    <source>
        <dbReference type="EMBL" id="KAJ1094704.1"/>
    </source>
</evidence>
<dbReference type="Proteomes" id="UP001066276">
    <property type="component" value="Chromosome 11"/>
</dbReference>
<feature type="region of interest" description="Disordered" evidence="1">
    <location>
        <begin position="1"/>
        <end position="29"/>
    </location>
</feature>
<evidence type="ECO:0000313" key="3">
    <source>
        <dbReference type="Proteomes" id="UP001066276"/>
    </source>
</evidence>
<protein>
    <submittedName>
        <fullName evidence="2">Uncharacterized protein</fullName>
    </submittedName>
</protein>
<accession>A0AAV7LUU5</accession>
<organism evidence="2 3">
    <name type="scientific">Pleurodeles waltl</name>
    <name type="common">Iberian ribbed newt</name>
    <dbReference type="NCBI Taxonomy" id="8319"/>
    <lineage>
        <taxon>Eukaryota</taxon>
        <taxon>Metazoa</taxon>
        <taxon>Chordata</taxon>
        <taxon>Craniata</taxon>
        <taxon>Vertebrata</taxon>
        <taxon>Euteleostomi</taxon>
        <taxon>Amphibia</taxon>
        <taxon>Batrachia</taxon>
        <taxon>Caudata</taxon>
        <taxon>Salamandroidea</taxon>
        <taxon>Salamandridae</taxon>
        <taxon>Pleurodelinae</taxon>
        <taxon>Pleurodeles</taxon>
    </lineage>
</organism>
<dbReference type="AlphaFoldDB" id="A0AAV7LUU5"/>
<sequence length="95" mass="10752">MTRCLCPPRGRKPPSPGAGTPCRERQRFKNRVKRLDRLVRSRTVRRPRRPTSWRRRSVGHPGTARAEDATRLAPELSLRTCVQNGGELGLVEAVV</sequence>
<name>A0AAV7LUU5_PLEWA</name>
<keyword evidence="3" id="KW-1185">Reference proteome</keyword>
<proteinExistence type="predicted"/>
<feature type="compositionally biased region" description="Basic residues" evidence="1">
    <location>
        <begin position="41"/>
        <end position="58"/>
    </location>
</feature>
<comment type="caution">
    <text evidence="2">The sequence shown here is derived from an EMBL/GenBank/DDBJ whole genome shotgun (WGS) entry which is preliminary data.</text>
</comment>
<feature type="region of interest" description="Disordered" evidence="1">
    <location>
        <begin position="41"/>
        <end position="73"/>
    </location>
</feature>